<dbReference type="NCBIfam" id="TIGR02466">
    <property type="entry name" value="TIGR02466 family protein"/>
    <property type="match status" value="1"/>
</dbReference>
<dbReference type="GO" id="GO:0051213">
    <property type="term" value="F:dioxygenase activity"/>
    <property type="evidence" value="ECO:0007669"/>
    <property type="project" value="UniProtKB-KW"/>
</dbReference>
<dbReference type="EMBL" id="AY939844">
    <property type="protein sequence ID" value="AAX44514.1"/>
    <property type="molecule type" value="Genomic_DNA"/>
</dbReference>
<keyword evidence="1" id="KW-0560">Oxidoreductase</keyword>
<dbReference type="RefSeq" id="YP_214368.1">
    <property type="nucleotide sequence ID" value="NC_006883.2"/>
</dbReference>
<evidence type="ECO:0000313" key="3">
    <source>
        <dbReference type="Proteomes" id="UP000000991"/>
    </source>
</evidence>
<dbReference type="Proteomes" id="UP000013923">
    <property type="component" value="Genome"/>
</dbReference>
<organism evidence="1 3">
    <name type="scientific">Prochlorococcus phage P-SSM2</name>
    <dbReference type="NCBI Taxonomy" id="268746"/>
    <lineage>
        <taxon>Viruses</taxon>
        <taxon>Duplodnaviria</taxon>
        <taxon>Heunggongvirae</taxon>
        <taxon>Uroviricota</taxon>
        <taxon>Caudoviricetes</taxon>
        <taxon>Pantevenvirales</taxon>
        <taxon>Kyanoviridae</taxon>
        <taxon>Salacisavirus</taxon>
        <taxon>Salacisavirus pssm2</taxon>
    </lineage>
</organism>
<protein>
    <submittedName>
        <fullName evidence="1">Phytanoyl-CoA-dioxygenase</fullName>
    </submittedName>
</protein>
<reference evidence="2 4" key="2">
    <citation type="submission" date="2009-10" db="EMBL/GenBank/DDBJ databases">
        <title>The Genome Sequence of Prochlorococcus phage P-SSM2.</title>
        <authorList>
            <consortium name="The Broad Institute Genome Sequencing Platform"/>
            <person name="Henn M.R."/>
            <person name="Sullivan M.S."/>
            <person name="Osburne M.S."/>
            <person name="Levin J."/>
            <person name="Malboeuf C."/>
            <person name="Casali M."/>
            <person name="Russ C."/>
            <person name="Lennon N."/>
            <person name="Chapman S.B."/>
            <person name="Erlich R."/>
            <person name="Young S.K."/>
            <person name="Koehrsen M."/>
            <person name="Yandava C."/>
            <person name="Zeng Q."/>
            <person name="Alvarado L."/>
            <person name="Anderson S."/>
            <person name="Berlin A."/>
            <person name="Borenstein D."/>
            <person name="Chen Z."/>
            <person name="Engels R."/>
            <person name="Freedman E."/>
            <person name="Gellesch M."/>
            <person name="Goldberg J."/>
            <person name="Green L."/>
            <person name="Griggs A."/>
            <person name="Gujja S."/>
            <person name="Heilman E.R."/>
            <person name="Heiman D."/>
            <person name="Hepburn T."/>
            <person name="Howarth C."/>
            <person name="Jen D."/>
            <person name="Larson L."/>
            <person name="Lewis B."/>
            <person name="Mehta T."/>
            <person name="Park D."/>
            <person name="Pearson M."/>
            <person name="Richards J."/>
            <person name="Rizzolo K."/>
            <person name="Roberts A."/>
            <person name="Ryan E."/>
            <person name="Saif S."/>
            <person name="Shea T."/>
            <person name="Shenoy N."/>
            <person name="Sisk P."/>
            <person name="Stolte C."/>
            <person name="Sykes S."/>
            <person name="Walk T."/>
            <person name="White J."/>
            <person name="Yu Q."/>
            <person name="Coleman M.L."/>
            <person name="Huang K.H."/>
            <person name="Weigele P.R."/>
            <person name="DeFrancesco A.S."/>
            <person name="Kern S.E."/>
            <person name="Thompson L.R."/>
            <person name="Fu R."/>
            <person name="Hombeck B."/>
            <person name="Chisholm S.W."/>
            <person name="Haas B."/>
            <person name="Nusbaum C."/>
            <person name="Birren B."/>
        </authorList>
    </citation>
    <scope>NUCLEOTIDE SEQUENCE [LARGE SCALE GENOMIC DNA]</scope>
    <source>
        <strain evidence="2">P-SSM2</strain>
    </source>
</reference>
<dbReference type="OrthoDB" id="26784at10239"/>
<dbReference type="Proteomes" id="UP000000991">
    <property type="component" value="Segment"/>
</dbReference>
<dbReference type="Gene3D" id="2.60.120.620">
    <property type="entry name" value="q2cbj1_9rhob like domain"/>
    <property type="match status" value="1"/>
</dbReference>
<keyword evidence="3" id="KW-1185">Reference proteome</keyword>
<accession>Q58ML8</accession>
<name>Q58ML8_BPPRM</name>
<dbReference type="Pfam" id="PF13759">
    <property type="entry name" value="2OG-FeII_Oxy_5"/>
    <property type="match status" value="1"/>
</dbReference>
<dbReference type="InterPro" id="IPR012668">
    <property type="entry name" value="CHP02466"/>
</dbReference>
<evidence type="ECO:0000313" key="4">
    <source>
        <dbReference type="Proteomes" id="UP000013923"/>
    </source>
</evidence>
<dbReference type="GeneID" id="3294327"/>
<reference evidence="1 3" key="3">
    <citation type="journal article" date="2010" name="Environ. Microbiol.">
        <title>Genomic analysis of oceanic cyanobacterial myoviruses compared with T4-like myoviruses from diverse hosts and environments.</title>
        <authorList>
            <person name="Sullivan M.B."/>
            <person name="Huang K.H."/>
            <person name="Ignacio-Espinoza J.C."/>
            <person name="Berlin A.M."/>
            <person name="Kelly L."/>
            <person name="Weigele P.R."/>
            <person name="DeFrancesco A.S."/>
            <person name="Kern S.E."/>
            <person name="Thompson L.R."/>
            <person name="Young S."/>
            <person name="Yandava C."/>
            <person name="Fu R."/>
            <person name="Krastins B."/>
            <person name="Chase M."/>
            <person name="Sarracino D."/>
            <person name="Osburne M.S."/>
            <person name="Henn M.R."/>
            <person name="Chisholm S.W."/>
        </authorList>
    </citation>
    <scope>NUCLEOTIDE SEQUENCE [LARGE SCALE GENOMIC DNA]</scope>
</reference>
<reference evidence="1 3" key="1">
    <citation type="journal article" date="2005" name="PLoS Biol.">
        <title>Three Prochlorococcus cyanophage genomes: signature features and ecological interpretations.</title>
        <authorList>
            <person name="Sullivan M.B."/>
            <person name="Coleman M.L."/>
            <person name="Weigele P."/>
            <person name="Rohwer F."/>
            <person name="Chisholm S.W."/>
        </authorList>
    </citation>
    <scope>NUCLEOTIDE SEQUENCE</scope>
</reference>
<keyword evidence="1" id="KW-0223">Dioxygenase</keyword>
<sequence>MKIDHQPLFPTPLFEITGLEIDNEKLAKDIYDLQKKDEGVKDGYSNWGGWHSKAQYGNEIDEIFKPLIDSFIKLLPDFGFNPKITEVCNLVLWANINPKGSYNTTHNHPGCDLSGVYYVKVPEGECGNINFLDPRPALNYGNSFIVERYVGGDSVPRYPVEGNMYVFPSSLQHSVGTNLVDDDRISIAFNLNVR</sequence>
<dbReference type="EMBL" id="GU071092">
    <property type="protein sequence ID" value="ACY76015.1"/>
    <property type="molecule type" value="Genomic_DNA"/>
</dbReference>
<evidence type="ECO:0000313" key="1">
    <source>
        <dbReference type="EMBL" id="AAX44514.1"/>
    </source>
</evidence>
<proteinExistence type="predicted"/>
<organismHost>
    <name type="scientific">Prochlorococcus</name>
    <dbReference type="NCBI Taxonomy" id="1218"/>
</organismHost>
<evidence type="ECO:0000313" key="2">
    <source>
        <dbReference type="EMBL" id="ACY76015.1"/>
    </source>
</evidence>
<dbReference type="KEGG" id="vg:3294327"/>
<gene>
    <name evidence="2" type="ORF">PCMG_00139</name>
    <name evidence="1" type="ORF">PSSM2_136</name>
</gene>